<evidence type="ECO:0000256" key="1">
    <source>
        <dbReference type="SAM" id="SignalP"/>
    </source>
</evidence>
<proteinExistence type="predicted"/>
<gene>
    <name evidence="2" type="ORF">G3I67_06940</name>
</gene>
<sequence>MKNLQRLALMLMMALTTGVAHAEVCNARFFHDGGEIEIGGSGILSLNARLAFSQVKKNTPEVCQAHVRGFAKYAYMGLLNGSNNLDHLMKVNAGKSSFTKPGSGKQGEAGQLDLRLFSLFGYGAPIQSAGQRLPAQSFKLVLGDPGQPTTPLTVRMSEKTVGAQQSIQTALGQQTCWPVRYSRNTDATMANVRGLMVAVPAIQSKVVDWFCPQVRLVMKQEIDQGGQKAVIEVKSVK</sequence>
<reference evidence="2" key="1">
    <citation type="submission" date="2020-02" db="EMBL/GenBank/DDBJ databases">
        <authorList>
            <person name="Chen W.-M."/>
        </authorList>
    </citation>
    <scope>NUCLEOTIDE SEQUENCE</scope>
    <source>
        <strain evidence="2">NBD-18</strain>
    </source>
</reference>
<feature type="signal peptide" evidence="1">
    <location>
        <begin position="1"/>
        <end position="22"/>
    </location>
</feature>
<dbReference type="AlphaFoldDB" id="A0A6B2QY63"/>
<protein>
    <recommendedName>
        <fullName evidence="3">DUF3108 domain-containing protein</fullName>
    </recommendedName>
</protein>
<evidence type="ECO:0008006" key="3">
    <source>
        <dbReference type="Google" id="ProtNLM"/>
    </source>
</evidence>
<dbReference type="EMBL" id="JAAGRN010000004">
    <property type="protein sequence ID" value="NDY82961.1"/>
    <property type="molecule type" value="Genomic_DNA"/>
</dbReference>
<accession>A0A6B2QY63</accession>
<name>A0A6B2QY63_9BURK</name>
<feature type="chain" id="PRO_5025381481" description="DUF3108 domain-containing protein" evidence="1">
    <location>
        <begin position="23"/>
        <end position="237"/>
    </location>
</feature>
<dbReference type="Gene3D" id="2.40.360.20">
    <property type="match status" value="1"/>
</dbReference>
<comment type="caution">
    <text evidence="2">The sequence shown here is derived from an EMBL/GenBank/DDBJ whole genome shotgun (WGS) entry which is preliminary data.</text>
</comment>
<organism evidence="2">
    <name type="scientific">Sheuella amnicola</name>
    <dbReference type="NCBI Taxonomy" id="2707330"/>
    <lineage>
        <taxon>Bacteria</taxon>
        <taxon>Pseudomonadati</taxon>
        <taxon>Pseudomonadota</taxon>
        <taxon>Betaproteobacteria</taxon>
        <taxon>Burkholderiales</taxon>
        <taxon>Alcaligenaceae</taxon>
        <taxon>Sheuella</taxon>
    </lineage>
</organism>
<keyword evidence="1" id="KW-0732">Signal</keyword>
<evidence type="ECO:0000313" key="2">
    <source>
        <dbReference type="EMBL" id="NDY82961.1"/>
    </source>
</evidence>
<dbReference type="RefSeq" id="WP_163653254.1">
    <property type="nucleotide sequence ID" value="NZ_JAAGRN010000004.1"/>
</dbReference>